<dbReference type="EMBL" id="CP055156">
    <property type="protein sequence ID" value="QNF34032.1"/>
    <property type="molecule type" value="Genomic_DNA"/>
</dbReference>
<dbReference type="SUPFAM" id="SSF51735">
    <property type="entry name" value="NAD(P)-binding Rossmann-fold domains"/>
    <property type="match status" value="1"/>
</dbReference>
<name>A0A7G7GA48_9BACT</name>
<evidence type="ECO:0000313" key="2">
    <source>
        <dbReference type="EMBL" id="QNF34032.1"/>
    </source>
</evidence>
<proteinExistence type="predicted"/>
<organism evidence="2 3">
    <name type="scientific">Adhaeribacter swui</name>
    <dbReference type="NCBI Taxonomy" id="2086471"/>
    <lineage>
        <taxon>Bacteria</taxon>
        <taxon>Pseudomonadati</taxon>
        <taxon>Bacteroidota</taxon>
        <taxon>Cytophagia</taxon>
        <taxon>Cytophagales</taxon>
        <taxon>Hymenobacteraceae</taxon>
        <taxon>Adhaeribacter</taxon>
    </lineage>
</organism>
<evidence type="ECO:0000259" key="1">
    <source>
        <dbReference type="Pfam" id="PF01370"/>
    </source>
</evidence>
<dbReference type="Pfam" id="PF01370">
    <property type="entry name" value="Epimerase"/>
    <property type="match status" value="1"/>
</dbReference>
<dbReference type="InterPro" id="IPR001509">
    <property type="entry name" value="Epimerase_deHydtase"/>
</dbReference>
<dbReference type="RefSeq" id="WP_185270515.1">
    <property type="nucleotide sequence ID" value="NZ_CP055156.1"/>
</dbReference>
<dbReference type="AlphaFoldDB" id="A0A7G7GA48"/>
<gene>
    <name evidence="2" type="ORF">HUW51_15365</name>
</gene>
<dbReference type="InterPro" id="IPR036291">
    <property type="entry name" value="NAD(P)-bd_dom_sf"/>
</dbReference>
<dbReference type="Gene3D" id="3.40.50.720">
    <property type="entry name" value="NAD(P)-binding Rossmann-like Domain"/>
    <property type="match status" value="1"/>
</dbReference>
<dbReference type="PANTHER" id="PTHR43245:SF54">
    <property type="entry name" value="BLL0593 PROTEIN"/>
    <property type="match status" value="1"/>
</dbReference>
<accession>A0A7G7GA48</accession>
<sequence>MKRVLVTGSSGKLGKEIVRLLRMNNYNILGIDLIESDTTDEIIDIRDRNIIKEVTKGVDAIIHTAALHGKHTDLNYSRDKFIETNINGTNNLLSASVENRVRKFLYTSTTSIYGTAMVSDKQAVWVDEELIPQPRDIYDITKLTCELLCKDYFEKEGIETTVLRVSRFLPEDDNTKANHRIYRGLDEEDGAKGHQLALEKKFSSFEIYNISNESPFKKDDLSEIYSNPQDVICKYYPEAEEFYRRNNWKYPEKIDRVYSIAKAKRDLNYQPKNNFDTFLK</sequence>
<dbReference type="CDD" id="cd08946">
    <property type="entry name" value="SDR_e"/>
    <property type="match status" value="1"/>
</dbReference>
<evidence type="ECO:0000313" key="3">
    <source>
        <dbReference type="Proteomes" id="UP000515237"/>
    </source>
</evidence>
<keyword evidence="3" id="KW-1185">Reference proteome</keyword>
<dbReference type="KEGG" id="aswu:HUW51_15365"/>
<dbReference type="PANTHER" id="PTHR43245">
    <property type="entry name" value="BIFUNCTIONAL POLYMYXIN RESISTANCE PROTEIN ARNA"/>
    <property type="match status" value="1"/>
</dbReference>
<dbReference type="InterPro" id="IPR050177">
    <property type="entry name" value="Lipid_A_modif_metabolic_enz"/>
</dbReference>
<reference evidence="2 3" key="1">
    <citation type="journal article" date="2018" name="Int. J. Syst. Evol. Microbiol.">
        <title>Adhaeribacter swui sp. nov., isolated from wet mud.</title>
        <authorList>
            <person name="Kim D.U."/>
            <person name="Kim K.W."/>
            <person name="Kang M.S."/>
            <person name="Kim J.Y."/>
            <person name="Jang J.H."/>
            <person name="Kim M.K."/>
        </authorList>
    </citation>
    <scope>NUCLEOTIDE SEQUENCE [LARGE SCALE GENOMIC DNA]</scope>
    <source>
        <strain evidence="2 3">KCTC 52873</strain>
    </source>
</reference>
<feature type="domain" description="NAD-dependent epimerase/dehydratase" evidence="1">
    <location>
        <begin position="4"/>
        <end position="172"/>
    </location>
</feature>
<protein>
    <submittedName>
        <fullName evidence="2">NAD(P)-dependent oxidoreductase</fullName>
    </submittedName>
</protein>
<dbReference type="Proteomes" id="UP000515237">
    <property type="component" value="Chromosome"/>
</dbReference>